<keyword evidence="4" id="KW-0949">S-adenosyl-L-methionine</keyword>
<keyword evidence="7" id="KW-1185">Reference proteome</keyword>
<dbReference type="CDD" id="cd02440">
    <property type="entry name" value="AdoMet_MTases"/>
    <property type="match status" value="1"/>
</dbReference>
<dbReference type="SUPFAM" id="SSF53335">
    <property type="entry name" value="S-adenosyl-L-methionine-dependent methyltransferases"/>
    <property type="match status" value="1"/>
</dbReference>
<organism evidence="6 7">
    <name type="scientific">Iodidimonas nitroreducens</name>
    <dbReference type="NCBI Taxonomy" id="1236968"/>
    <lineage>
        <taxon>Bacteria</taxon>
        <taxon>Pseudomonadati</taxon>
        <taxon>Pseudomonadota</taxon>
        <taxon>Alphaproteobacteria</taxon>
        <taxon>Iodidimonadales</taxon>
        <taxon>Iodidimonadaceae</taxon>
        <taxon>Iodidimonas</taxon>
    </lineage>
</organism>
<dbReference type="GO" id="GO:0032259">
    <property type="term" value="P:methylation"/>
    <property type="evidence" value="ECO:0007669"/>
    <property type="project" value="UniProtKB-KW"/>
</dbReference>
<name>A0A5A7N3L9_9PROT</name>
<dbReference type="InterPro" id="IPR050723">
    <property type="entry name" value="CFA/CMAS"/>
</dbReference>
<dbReference type="PANTHER" id="PTHR43667:SF1">
    <property type="entry name" value="CYCLOPROPANE-FATTY-ACYL-PHOSPHOLIPID SYNTHASE"/>
    <property type="match status" value="1"/>
</dbReference>
<dbReference type="PIRSF" id="PIRSF003085">
    <property type="entry name" value="CMAS"/>
    <property type="match status" value="1"/>
</dbReference>
<proteinExistence type="inferred from homology"/>
<dbReference type="Gene3D" id="3.40.50.150">
    <property type="entry name" value="Vaccinia Virus protein VP39"/>
    <property type="match status" value="1"/>
</dbReference>
<evidence type="ECO:0000313" key="6">
    <source>
        <dbReference type="EMBL" id="GER02872.1"/>
    </source>
</evidence>
<evidence type="ECO:0000313" key="7">
    <source>
        <dbReference type="Proteomes" id="UP000324996"/>
    </source>
</evidence>
<dbReference type="InterPro" id="IPR029063">
    <property type="entry name" value="SAM-dependent_MTases_sf"/>
</dbReference>
<keyword evidence="2" id="KW-0489">Methyltransferase</keyword>
<protein>
    <submittedName>
        <fullName evidence="6">Cyclopropane-fatty-acyl-phospholipid synthase</fullName>
    </submittedName>
</protein>
<accession>A0A5A7N3L9</accession>
<evidence type="ECO:0000256" key="3">
    <source>
        <dbReference type="ARBA" id="ARBA00022679"/>
    </source>
</evidence>
<dbReference type="EMBL" id="BKCN01000002">
    <property type="protein sequence ID" value="GER02872.1"/>
    <property type="molecule type" value="Genomic_DNA"/>
</dbReference>
<sequence length="397" mass="45421">MGLQGLFSHIIQNGRLDLQIGTGPIHPIGHGEGEPIAIHIKDFTTARKIALDPYLKLGEAWMDGGLEIRNGTLYDFLELLTKNLGDQEDTDPALQRTLRLFRRGLRPFSQFNIAARSQKNVAHHYDLSNDFYRLFLDEGLNYSCAYFKDPKDDLETAQINKLAHIAQKLNISPGQKILDIGCGWGSMALYLAKQYKAQVTGITLSTQQAALARKRVRDRGLESRIDIRLCDYRTLDEQFDRIVSIGMFEHVGRPFYASFFKIINKLLCPNGVALIHHIARSDGPGVTNPWLSRYIFPGGYSPALSEVMPSIEKAGLILTDLEILRLHYAKTLRHWRQRFEANRAEISAMQDEKFCRMWEFYLIGSELAFRYGGHVVAQWQLCRDQHSMPLTRNYLYD</sequence>
<comment type="similarity">
    <text evidence="1">Belongs to the CFA/CMAS family.</text>
</comment>
<evidence type="ECO:0000256" key="2">
    <source>
        <dbReference type="ARBA" id="ARBA00022603"/>
    </source>
</evidence>
<dbReference type="AlphaFoldDB" id="A0A5A7N3L9"/>
<evidence type="ECO:0000256" key="5">
    <source>
        <dbReference type="ARBA" id="ARBA00023098"/>
    </source>
</evidence>
<evidence type="ECO:0000256" key="4">
    <source>
        <dbReference type="ARBA" id="ARBA00022691"/>
    </source>
</evidence>
<evidence type="ECO:0000256" key="1">
    <source>
        <dbReference type="ARBA" id="ARBA00010815"/>
    </source>
</evidence>
<dbReference type="Proteomes" id="UP000324996">
    <property type="component" value="Unassembled WGS sequence"/>
</dbReference>
<dbReference type="PANTHER" id="PTHR43667">
    <property type="entry name" value="CYCLOPROPANE-FATTY-ACYL-PHOSPHOLIPID SYNTHASE"/>
    <property type="match status" value="1"/>
</dbReference>
<dbReference type="InterPro" id="IPR003333">
    <property type="entry name" value="CMAS"/>
</dbReference>
<dbReference type="Pfam" id="PF02353">
    <property type="entry name" value="CMAS"/>
    <property type="match status" value="1"/>
</dbReference>
<reference evidence="6 7" key="1">
    <citation type="submission" date="2019-09" db="EMBL/GenBank/DDBJ databases">
        <title>NBRP : Genome information of microbial organism related human and environment.</title>
        <authorList>
            <person name="Hattori M."/>
            <person name="Oshima K."/>
            <person name="Inaba H."/>
            <person name="Suda W."/>
            <person name="Sakamoto M."/>
            <person name="Iino T."/>
            <person name="Kitahara M."/>
            <person name="Oshida Y."/>
            <person name="Iida T."/>
            <person name="Kudo T."/>
            <person name="Itoh T."/>
            <person name="Ohkuma M."/>
        </authorList>
    </citation>
    <scope>NUCLEOTIDE SEQUENCE [LARGE SCALE GENOMIC DNA]</scope>
    <source>
        <strain evidence="6 7">Q-1</strain>
    </source>
</reference>
<comment type="caution">
    <text evidence="6">The sequence shown here is derived from an EMBL/GenBank/DDBJ whole genome shotgun (WGS) entry which is preliminary data.</text>
</comment>
<dbReference type="GO" id="GO:0008168">
    <property type="term" value="F:methyltransferase activity"/>
    <property type="evidence" value="ECO:0007669"/>
    <property type="project" value="UniProtKB-KW"/>
</dbReference>
<dbReference type="GO" id="GO:0008610">
    <property type="term" value="P:lipid biosynthetic process"/>
    <property type="evidence" value="ECO:0007669"/>
    <property type="project" value="InterPro"/>
</dbReference>
<keyword evidence="3" id="KW-0808">Transferase</keyword>
<keyword evidence="5" id="KW-0443">Lipid metabolism</keyword>
<gene>
    <name evidence="6" type="ORF">JCM17846_05540</name>
</gene>
<dbReference type="RefSeq" id="WP_042086664.1">
    <property type="nucleotide sequence ID" value="NZ_BKCN01000002.1"/>
</dbReference>